<dbReference type="EMBL" id="DYXG01000115">
    <property type="protein sequence ID" value="HJE98231.1"/>
    <property type="molecule type" value="Genomic_DNA"/>
</dbReference>
<dbReference type="PANTHER" id="PTHR37312">
    <property type="entry name" value="MEMBRANE-BOUND ACYLTRANSFERASE YKRP-RELATED"/>
    <property type="match status" value="1"/>
</dbReference>
<feature type="transmembrane region" description="Helical" evidence="1">
    <location>
        <begin position="122"/>
        <end position="146"/>
    </location>
</feature>
<keyword evidence="3" id="KW-0808">Transferase</keyword>
<feature type="domain" description="Acyltransferase 3" evidence="2">
    <location>
        <begin position="5"/>
        <end position="334"/>
    </location>
</feature>
<dbReference type="GO" id="GO:0016747">
    <property type="term" value="F:acyltransferase activity, transferring groups other than amino-acyl groups"/>
    <property type="evidence" value="ECO:0007669"/>
    <property type="project" value="InterPro"/>
</dbReference>
<reference evidence="3" key="1">
    <citation type="journal article" date="2021" name="PeerJ">
        <title>Extensive microbial diversity within the chicken gut microbiome revealed by metagenomics and culture.</title>
        <authorList>
            <person name="Gilroy R."/>
            <person name="Ravi A."/>
            <person name="Getino M."/>
            <person name="Pursley I."/>
            <person name="Horton D.L."/>
            <person name="Alikhan N.F."/>
            <person name="Baker D."/>
            <person name="Gharbi K."/>
            <person name="Hall N."/>
            <person name="Watson M."/>
            <person name="Adriaenssens E.M."/>
            <person name="Foster-Nyarko E."/>
            <person name="Jarju S."/>
            <person name="Secka A."/>
            <person name="Antonio M."/>
            <person name="Oren A."/>
            <person name="Chaudhuri R.R."/>
            <person name="La Ragione R."/>
            <person name="Hildebrand F."/>
            <person name="Pallen M.J."/>
        </authorList>
    </citation>
    <scope>NUCLEOTIDE SEQUENCE</scope>
    <source>
        <strain evidence="3">CHK174-6876</strain>
    </source>
</reference>
<evidence type="ECO:0000259" key="2">
    <source>
        <dbReference type="Pfam" id="PF01757"/>
    </source>
</evidence>
<protein>
    <submittedName>
        <fullName evidence="3">Acyltransferase</fullName>
    </submittedName>
</protein>
<dbReference type="PANTHER" id="PTHR37312:SF1">
    <property type="entry name" value="MEMBRANE-BOUND ACYLTRANSFERASE YKRP-RELATED"/>
    <property type="match status" value="1"/>
</dbReference>
<feature type="transmembrane region" description="Helical" evidence="1">
    <location>
        <begin position="73"/>
        <end position="91"/>
    </location>
</feature>
<comment type="caution">
    <text evidence="3">The sequence shown here is derived from an EMBL/GenBank/DDBJ whole genome shotgun (WGS) entry which is preliminary data.</text>
</comment>
<evidence type="ECO:0000313" key="3">
    <source>
        <dbReference type="EMBL" id="HJE98231.1"/>
    </source>
</evidence>
<name>A0A921FB23_9LACO</name>
<feature type="transmembrane region" description="Helical" evidence="1">
    <location>
        <begin position="317"/>
        <end position="341"/>
    </location>
</feature>
<reference evidence="3" key="2">
    <citation type="submission" date="2021-09" db="EMBL/GenBank/DDBJ databases">
        <authorList>
            <person name="Gilroy R."/>
        </authorList>
    </citation>
    <scope>NUCLEOTIDE SEQUENCE</scope>
    <source>
        <strain evidence="3">CHK174-6876</strain>
    </source>
</reference>
<dbReference type="Pfam" id="PF01757">
    <property type="entry name" value="Acyl_transf_3"/>
    <property type="match status" value="1"/>
</dbReference>
<dbReference type="InterPro" id="IPR002656">
    <property type="entry name" value="Acyl_transf_3_dom"/>
</dbReference>
<keyword evidence="1" id="KW-0812">Transmembrane</keyword>
<feature type="transmembrane region" description="Helical" evidence="1">
    <location>
        <begin position="211"/>
        <end position="229"/>
    </location>
</feature>
<proteinExistence type="predicted"/>
<keyword evidence="1" id="KW-0472">Membrane</keyword>
<evidence type="ECO:0000313" key="4">
    <source>
        <dbReference type="Proteomes" id="UP000707535"/>
    </source>
</evidence>
<feature type="transmembrane region" description="Helical" evidence="1">
    <location>
        <begin position="241"/>
        <end position="262"/>
    </location>
</feature>
<keyword evidence="3" id="KW-0012">Acyltransferase</keyword>
<feature type="transmembrane region" description="Helical" evidence="1">
    <location>
        <begin position="31"/>
        <end position="53"/>
    </location>
</feature>
<organism evidence="3 4">
    <name type="scientific">Ligilactobacillus acidipiscis</name>
    <dbReference type="NCBI Taxonomy" id="89059"/>
    <lineage>
        <taxon>Bacteria</taxon>
        <taxon>Bacillati</taxon>
        <taxon>Bacillota</taxon>
        <taxon>Bacilli</taxon>
        <taxon>Lactobacillales</taxon>
        <taxon>Lactobacillaceae</taxon>
        <taxon>Ligilactobacillus</taxon>
    </lineage>
</organism>
<feature type="transmembrane region" description="Helical" evidence="1">
    <location>
        <begin position="282"/>
        <end position="305"/>
    </location>
</feature>
<sequence length="362" mass="41162">MSKRIDWIDVARGIGIIMIVVTHSLDIFNRSFLSAFFFAINVPIFFILSGYLYREKTFKNIFSSGVKNLLSPYLATVVIIGLIELIGHNFFPNWIRPINVLSYILSTIYGLGTNTLLPGVNITIPAIGAIWFLPAMFIGNLLFNLIFKIDKKLGKKNLFLLSCSLILAIIGFFLGKKIQLPWSFDAVLISQVFYCFGYLIKERNLVENGHFTLTLLSLLLWLVSAKSGFFYMNVSHADAPIFALLGAIGGSYFVMRISCLLLRYWHKWPIMQKFGKDSLVMLCFHLIDINAFSVGPNILSWIVLLTGNHYLGVLGMLVYRLLIILCASVIVPYIPIVRSFFFPRKFPFKVKDKRSLVKNSLR</sequence>
<keyword evidence="1" id="KW-1133">Transmembrane helix</keyword>
<gene>
    <name evidence="3" type="ORF">K8V00_11500</name>
</gene>
<dbReference type="Proteomes" id="UP000707535">
    <property type="component" value="Unassembled WGS sequence"/>
</dbReference>
<dbReference type="InterPro" id="IPR052734">
    <property type="entry name" value="Nod_factor_acetyltransferase"/>
</dbReference>
<feature type="transmembrane region" description="Helical" evidence="1">
    <location>
        <begin position="180"/>
        <end position="199"/>
    </location>
</feature>
<evidence type="ECO:0000256" key="1">
    <source>
        <dbReference type="SAM" id="Phobius"/>
    </source>
</evidence>
<feature type="transmembrane region" description="Helical" evidence="1">
    <location>
        <begin position="158"/>
        <end position="174"/>
    </location>
</feature>
<accession>A0A921FB23</accession>
<dbReference type="AlphaFoldDB" id="A0A921FB23"/>